<dbReference type="EMBL" id="BSXG01000014">
    <property type="protein sequence ID" value="GME24664.1"/>
    <property type="molecule type" value="Genomic_DNA"/>
</dbReference>
<proteinExistence type="predicted"/>
<comment type="caution">
    <text evidence="1">The sequence shown here is derived from an EMBL/GenBank/DDBJ whole genome shotgun (WGS) entry which is preliminary data.</text>
</comment>
<dbReference type="Proteomes" id="UP001165186">
    <property type="component" value="Unassembled WGS sequence"/>
</dbReference>
<organism evidence="1 2">
    <name type="scientific">Neofusicoccum parvum</name>
    <dbReference type="NCBI Taxonomy" id="310453"/>
    <lineage>
        <taxon>Eukaryota</taxon>
        <taxon>Fungi</taxon>
        <taxon>Dikarya</taxon>
        <taxon>Ascomycota</taxon>
        <taxon>Pezizomycotina</taxon>
        <taxon>Dothideomycetes</taxon>
        <taxon>Dothideomycetes incertae sedis</taxon>
        <taxon>Botryosphaeriales</taxon>
        <taxon>Botryosphaeriaceae</taxon>
        <taxon>Neofusicoccum</taxon>
    </lineage>
</organism>
<sequence length="446" mass="50412">MKCHTQGFELDVQVQGDAICEEYSPYFDKDGSLCCWIPVTAGEELSIHTTINGKLKVAHLDLILDGVLRHSRAIHSNGKRSLRHENFVGAYLKREGSLTFCKMKVENLGETPSVGAPKPELVGTIEVRLAVADGTNENGNETHEIAHDTFEETDDWREAEDVGVFSRIPPTHEISLAERSIFQSQQMRKLLSKHLKADHGRPGIGLFTKQPRVVVRPLNKRPRSPAPEGESSQQDLGTKKFRRERSEISTKMRDKLEENADLRDKLQTDLARLQERAKNTRDELVREHAEQQEGNRKPSAEPLDPQQLTETLAEHAAAVVKAAKTRRQLDAAVKRAKESKRMAERFKVQVARDLKECEDLVTENGRVIGHRKAEARVTAFLEALKRIHADHDNSVRGIVAAIESDVEMLRQLLEIVDKVVRNLGVKIEEAYMEGEVDEDIEYFGNY</sequence>
<keyword evidence="2" id="KW-1185">Reference proteome</keyword>
<evidence type="ECO:0000313" key="1">
    <source>
        <dbReference type="EMBL" id="GME24664.1"/>
    </source>
</evidence>
<evidence type="ECO:0000313" key="2">
    <source>
        <dbReference type="Proteomes" id="UP001165186"/>
    </source>
</evidence>
<name>A0ACB5RVW9_9PEZI</name>
<accession>A0ACB5RVW9</accession>
<protein>
    <submittedName>
        <fullName evidence="1">Uncharacterized protein</fullName>
    </submittedName>
</protein>
<gene>
    <name evidence="1" type="primary">g6923</name>
    <name evidence="1" type="ORF">NpPPO83_00006923</name>
</gene>
<reference evidence="1" key="1">
    <citation type="submission" date="2024-09" db="EMBL/GenBank/DDBJ databases">
        <title>Draft Genome Sequences of Neofusicoccum parvum.</title>
        <authorList>
            <person name="Ashida A."/>
            <person name="Camagna M."/>
            <person name="Tanaka A."/>
            <person name="Takemoto D."/>
        </authorList>
    </citation>
    <scope>NUCLEOTIDE SEQUENCE</scope>
    <source>
        <strain evidence="1">PPO83</strain>
    </source>
</reference>